<keyword evidence="3" id="KW-1185">Reference proteome</keyword>
<dbReference type="EMBL" id="RBCJ01000002">
    <property type="protein sequence ID" value="RKN81515.1"/>
    <property type="molecule type" value="Genomic_DNA"/>
</dbReference>
<feature type="domain" description="5'-Nucleotidase C-terminal" evidence="1">
    <location>
        <begin position="81"/>
        <end position="216"/>
    </location>
</feature>
<dbReference type="PRINTS" id="PR01607">
    <property type="entry name" value="APYRASEFAMLY"/>
</dbReference>
<dbReference type="PANTHER" id="PTHR11575:SF24">
    <property type="entry name" value="5'-NUCLEOTIDASE"/>
    <property type="match status" value="1"/>
</dbReference>
<dbReference type="PANTHER" id="PTHR11575">
    <property type="entry name" value="5'-NUCLEOTIDASE-RELATED"/>
    <property type="match status" value="1"/>
</dbReference>
<dbReference type="GO" id="GO:0009166">
    <property type="term" value="P:nucleotide catabolic process"/>
    <property type="evidence" value="ECO:0007669"/>
    <property type="project" value="InterPro"/>
</dbReference>
<gene>
    <name evidence="2" type="ORF">D7Z94_11410</name>
</gene>
<evidence type="ECO:0000313" key="3">
    <source>
        <dbReference type="Proteomes" id="UP000276603"/>
    </source>
</evidence>
<comment type="caution">
    <text evidence="2">The sequence shown here is derived from an EMBL/GenBank/DDBJ whole genome shotgun (WGS) entry which is preliminary data.</text>
</comment>
<accession>A0A3B0C574</accession>
<name>A0A3B0C574_9FLAO</name>
<dbReference type="OrthoDB" id="4762412at2"/>
<reference evidence="2 3" key="1">
    <citation type="submission" date="2018-10" db="EMBL/GenBank/DDBJ databases">
        <title>Ulvibacterium marinum gen. nov., sp. nov., a novel marine bacterium of the family Flavobacteriaceae, isolated from a culture of the green alga Ulva prolifera.</title>
        <authorList>
            <person name="Zhang Z."/>
        </authorList>
    </citation>
    <scope>NUCLEOTIDE SEQUENCE [LARGE SCALE GENOMIC DNA]</scope>
    <source>
        <strain evidence="2 3">CCMM003</strain>
    </source>
</reference>
<organism evidence="2 3">
    <name type="scientific">Ulvibacterium marinum</name>
    <dbReference type="NCBI Taxonomy" id="2419782"/>
    <lineage>
        <taxon>Bacteria</taxon>
        <taxon>Pseudomonadati</taxon>
        <taxon>Bacteroidota</taxon>
        <taxon>Flavobacteriia</taxon>
        <taxon>Flavobacteriales</taxon>
        <taxon>Flavobacteriaceae</taxon>
        <taxon>Ulvibacterium</taxon>
    </lineage>
</organism>
<dbReference type="InterPro" id="IPR006179">
    <property type="entry name" value="5_nucleotidase/apyrase"/>
</dbReference>
<protein>
    <recommendedName>
        <fullName evidence="1">5'-Nucleotidase C-terminal domain-containing protein</fullName>
    </recommendedName>
</protein>
<dbReference type="AlphaFoldDB" id="A0A3B0C574"/>
<sequence length="254" mass="28333">MVLRIKHFVVFITIGCLFSCNEKQPKLSQIVASQVQIDSSFATSDSVEAFLHPYSKRLNRVLDSTLAYAPKKISKGDGEYNTTAGNLLADIMLSETQPIFESRTGKDIDFVLFNHGGIRSILSKGKVSARNAYEVMPFENTVAVVALKGSSVHGLVSYLVRTKRAHPISGMQVILNRNGSLKSATIQGKPIDDSRVYYVATSNYLVSGGDNMIFFKEALEVFETDYKIRNMLIDYFGKVDTLNPKIDDRFVRLK</sequence>
<dbReference type="InterPro" id="IPR036907">
    <property type="entry name" value="5'-Nucleotdase_C_sf"/>
</dbReference>
<dbReference type="Pfam" id="PF02872">
    <property type="entry name" value="5_nucleotid_C"/>
    <property type="match status" value="1"/>
</dbReference>
<dbReference type="InterPro" id="IPR008334">
    <property type="entry name" value="5'-Nucleotdase_C"/>
</dbReference>
<evidence type="ECO:0000313" key="2">
    <source>
        <dbReference type="EMBL" id="RKN81515.1"/>
    </source>
</evidence>
<dbReference type="GO" id="GO:0016787">
    <property type="term" value="F:hydrolase activity"/>
    <property type="evidence" value="ECO:0007669"/>
    <property type="project" value="InterPro"/>
</dbReference>
<dbReference type="Proteomes" id="UP000276603">
    <property type="component" value="Unassembled WGS sequence"/>
</dbReference>
<evidence type="ECO:0000259" key="1">
    <source>
        <dbReference type="Pfam" id="PF02872"/>
    </source>
</evidence>
<proteinExistence type="predicted"/>
<dbReference type="SUPFAM" id="SSF55816">
    <property type="entry name" value="5'-nucleotidase (syn. UDP-sugar hydrolase), C-terminal domain"/>
    <property type="match status" value="1"/>
</dbReference>
<dbReference type="RefSeq" id="WP_120711670.1">
    <property type="nucleotide sequence ID" value="NZ_RBCJ01000002.1"/>
</dbReference>
<dbReference type="Gene3D" id="3.90.780.10">
    <property type="entry name" value="5'-Nucleotidase, C-terminal domain"/>
    <property type="match status" value="1"/>
</dbReference>